<accession>A0A5C5GDQ6</accession>
<dbReference type="EC" id="3.5.1.28" evidence="2"/>
<keyword evidence="7" id="KW-1185">Reference proteome</keyword>
<dbReference type="GO" id="GO:0030288">
    <property type="term" value="C:outer membrane-bounded periplasmic space"/>
    <property type="evidence" value="ECO:0007669"/>
    <property type="project" value="TreeGrafter"/>
</dbReference>
<protein>
    <recommendedName>
        <fullName evidence="2">N-acetylmuramoyl-L-alanine amidase</fullName>
        <ecNumber evidence="2">3.5.1.28</ecNumber>
    </recommendedName>
</protein>
<dbReference type="RefSeq" id="WP_140192836.1">
    <property type="nucleotide sequence ID" value="NZ_CP065915.1"/>
</dbReference>
<dbReference type="GO" id="GO:0008745">
    <property type="term" value="F:N-acetylmuramoyl-L-alanine amidase activity"/>
    <property type="evidence" value="ECO:0007669"/>
    <property type="project" value="UniProtKB-EC"/>
</dbReference>
<evidence type="ECO:0000259" key="5">
    <source>
        <dbReference type="SMART" id="SM00646"/>
    </source>
</evidence>
<sequence>MIRLALALLLALAPFAASAQDFTALARFAPADSGIRDIEQGVEITLDLSQPVPWRVFTLDEPRRLVLDFREVDWGDASGETLLDSALVEDMRMGRFAPGWSRMVLDLRAPLIVDRAGMRTDAVTGNAVVTVRLTVSDEATYAAKAGAPQDEGWDRRTATIPAVPEPDSNVIVVAIDPGHGGVDPGAQRDGVTEADLMLRLALELAEGVSRAGMIPVLTRTDDTFVPLQTRMTIARTAGANLFLSLHADALEEGRATGASIYTLSDGAGDDASERLAERHDRGDLLGGLDLSGQDDTVATILMDLARLETGPSGQRLAAALKAGLDSSGVPLNSRPRRTAMLAVLQAADFPSALIEAGFLSTDSDRDRLLSEDGRAKIVDGLVRGIQNWAAEEAALAPLIRQ</sequence>
<dbReference type="Pfam" id="PF11741">
    <property type="entry name" value="AMIN"/>
    <property type="match status" value="1"/>
</dbReference>
<dbReference type="SMART" id="SM00646">
    <property type="entry name" value="Ami_3"/>
    <property type="match status" value="1"/>
</dbReference>
<dbReference type="EMBL" id="VFFF01000001">
    <property type="protein sequence ID" value="TNY32157.1"/>
    <property type="molecule type" value="Genomic_DNA"/>
</dbReference>
<dbReference type="Proteomes" id="UP000314011">
    <property type="component" value="Unassembled WGS sequence"/>
</dbReference>
<dbReference type="PANTHER" id="PTHR30404">
    <property type="entry name" value="N-ACETYLMURAMOYL-L-ALANINE AMIDASE"/>
    <property type="match status" value="1"/>
</dbReference>
<keyword evidence="3" id="KW-0378">Hydrolase</keyword>
<evidence type="ECO:0000256" key="3">
    <source>
        <dbReference type="ARBA" id="ARBA00022801"/>
    </source>
</evidence>
<gene>
    <name evidence="6" type="ORF">FHY64_02330</name>
</gene>
<dbReference type="InterPro" id="IPR021731">
    <property type="entry name" value="AMIN_dom"/>
</dbReference>
<dbReference type="GO" id="GO:0009253">
    <property type="term" value="P:peptidoglycan catabolic process"/>
    <property type="evidence" value="ECO:0007669"/>
    <property type="project" value="InterPro"/>
</dbReference>
<feature type="chain" id="PRO_5023043283" description="N-acetylmuramoyl-L-alanine amidase" evidence="4">
    <location>
        <begin position="20"/>
        <end position="401"/>
    </location>
</feature>
<reference evidence="6 7" key="1">
    <citation type="submission" date="2019-06" db="EMBL/GenBank/DDBJ databases">
        <title>Genome of new Rhodobacteraceae sp. SM1903.</title>
        <authorList>
            <person name="Ren X."/>
        </authorList>
    </citation>
    <scope>NUCLEOTIDE SEQUENCE [LARGE SCALE GENOMIC DNA]</scope>
    <source>
        <strain evidence="6 7">SM1903</strain>
    </source>
</reference>
<comment type="caution">
    <text evidence="6">The sequence shown here is derived from an EMBL/GenBank/DDBJ whole genome shotgun (WGS) entry which is preliminary data.</text>
</comment>
<evidence type="ECO:0000256" key="1">
    <source>
        <dbReference type="ARBA" id="ARBA00001561"/>
    </source>
</evidence>
<keyword evidence="4" id="KW-0732">Signal</keyword>
<dbReference type="Pfam" id="PF01520">
    <property type="entry name" value="Amidase_3"/>
    <property type="match status" value="1"/>
</dbReference>
<comment type="catalytic activity">
    <reaction evidence="1">
        <text>Hydrolyzes the link between N-acetylmuramoyl residues and L-amino acid residues in certain cell-wall glycopeptides.</text>
        <dbReference type="EC" id="3.5.1.28"/>
    </reaction>
</comment>
<dbReference type="SUPFAM" id="SSF53187">
    <property type="entry name" value="Zn-dependent exopeptidases"/>
    <property type="match status" value="1"/>
</dbReference>
<feature type="domain" description="MurNAc-LAA" evidence="5">
    <location>
        <begin position="231"/>
        <end position="386"/>
    </location>
</feature>
<name>A0A5C5GDQ6_9RHOB</name>
<dbReference type="PANTHER" id="PTHR30404:SF0">
    <property type="entry name" value="N-ACETYLMURAMOYL-L-ALANINE AMIDASE AMIC"/>
    <property type="match status" value="1"/>
</dbReference>
<evidence type="ECO:0000313" key="7">
    <source>
        <dbReference type="Proteomes" id="UP000314011"/>
    </source>
</evidence>
<dbReference type="Gene3D" id="3.40.630.40">
    <property type="entry name" value="Zn-dependent exopeptidases"/>
    <property type="match status" value="1"/>
</dbReference>
<dbReference type="OrthoDB" id="9806267at2"/>
<organism evidence="6 7">
    <name type="scientific">Pelagovum pacificum</name>
    <dbReference type="NCBI Taxonomy" id="2588711"/>
    <lineage>
        <taxon>Bacteria</taxon>
        <taxon>Pseudomonadati</taxon>
        <taxon>Pseudomonadota</taxon>
        <taxon>Alphaproteobacteria</taxon>
        <taxon>Rhodobacterales</taxon>
        <taxon>Paracoccaceae</taxon>
        <taxon>Pelagovum</taxon>
    </lineage>
</organism>
<dbReference type="Gene3D" id="2.60.40.3500">
    <property type="match status" value="1"/>
</dbReference>
<evidence type="ECO:0000256" key="2">
    <source>
        <dbReference type="ARBA" id="ARBA00011901"/>
    </source>
</evidence>
<evidence type="ECO:0000256" key="4">
    <source>
        <dbReference type="SAM" id="SignalP"/>
    </source>
</evidence>
<proteinExistence type="predicted"/>
<feature type="signal peptide" evidence="4">
    <location>
        <begin position="1"/>
        <end position="19"/>
    </location>
</feature>
<dbReference type="InterPro" id="IPR050695">
    <property type="entry name" value="N-acetylmuramoyl_amidase_3"/>
</dbReference>
<evidence type="ECO:0000313" key="6">
    <source>
        <dbReference type="EMBL" id="TNY32157.1"/>
    </source>
</evidence>
<dbReference type="AlphaFoldDB" id="A0A5C5GDQ6"/>
<dbReference type="CDD" id="cd02696">
    <property type="entry name" value="MurNAc-LAA"/>
    <property type="match status" value="1"/>
</dbReference>
<dbReference type="InterPro" id="IPR002508">
    <property type="entry name" value="MurNAc-LAA_cat"/>
</dbReference>